<keyword evidence="4" id="KW-1185">Reference proteome</keyword>
<evidence type="ECO:0000256" key="1">
    <source>
        <dbReference type="SAM" id="MobiDB-lite"/>
    </source>
</evidence>
<reference evidence="3 4" key="1">
    <citation type="submission" date="2023-03" db="EMBL/GenBank/DDBJ databases">
        <title>NovoSphingobium album sp. nov. isolated from polycyclic aromatic hydrocarbons- and heavy-metal polluted soil.</title>
        <authorList>
            <person name="Liu Z."/>
            <person name="Wang K."/>
        </authorList>
    </citation>
    <scope>NUCLEOTIDE SEQUENCE [LARGE SCALE GENOMIC DNA]</scope>
    <source>
        <strain evidence="3 4">H3SJ31-1</strain>
    </source>
</reference>
<gene>
    <name evidence="3" type="ORF">PYV00_05415</name>
</gene>
<dbReference type="Proteomes" id="UP001216253">
    <property type="component" value="Unassembled WGS sequence"/>
</dbReference>
<comment type="caution">
    <text evidence="3">The sequence shown here is derived from an EMBL/GenBank/DDBJ whole genome shotgun (WGS) entry which is preliminary data.</text>
</comment>
<keyword evidence="2" id="KW-1133">Transmembrane helix</keyword>
<evidence type="ECO:0008006" key="5">
    <source>
        <dbReference type="Google" id="ProtNLM"/>
    </source>
</evidence>
<evidence type="ECO:0000313" key="4">
    <source>
        <dbReference type="Proteomes" id="UP001216253"/>
    </source>
</evidence>
<proteinExistence type="predicted"/>
<accession>A0ABT5WM79</accession>
<keyword evidence="2" id="KW-0812">Transmembrane</keyword>
<organism evidence="3 4">
    <name type="scientific">Novosphingobium album</name>
    <name type="common">ex Liu et al. 2023</name>
    <dbReference type="NCBI Taxonomy" id="3031130"/>
    <lineage>
        <taxon>Bacteria</taxon>
        <taxon>Pseudomonadati</taxon>
        <taxon>Pseudomonadota</taxon>
        <taxon>Alphaproteobacteria</taxon>
        <taxon>Sphingomonadales</taxon>
        <taxon>Sphingomonadaceae</taxon>
        <taxon>Novosphingobium</taxon>
    </lineage>
</organism>
<name>A0ABT5WM79_9SPHN</name>
<dbReference type="RefSeq" id="WP_275227255.1">
    <property type="nucleotide sequence ID" value="NZ_JARESE010000015.1"/>
</dbReference>
<evidence type="ECO:0000313" key="3">
    <source>
        <dbReference type="EMBL" id="MDE8651155.1"/>
    </source>
</evidence>
<dbReference type="EMBL" id="JARESE010000015">
    <property type="protein sequence ID" value="MDE8651155.1"/>
    <property type="molecule type" value="Genomic_DNA"/>
</dbReference>
<evidence type="ECO:0000256" key="2">
    <source>
        <dbReference type="SAM" id="Phobius"/>
    </source>
</evidence>
<feature type="transmembrane region" description="Helical" evidence="2">
    <location>
        <begin position="12"/>
        <end position="29"/>
    </location>
</feature>
<sequence length="163" mass="16990">MITLRPGTGWQTMLADLSLILFMITAAALSKTSLKPATGPEQPAAARSDPRPSPQSEPLAIYVAAPGAPPLAEWLAHQPRDDRQQLTVTARYRPGGQAAALAEAGRLAAEAGKAGAAARIVVEPGEGAARAVLAFDASDDLRQEVARELHGNGPDVVTRKDTP</sequence>
<keyword evidence="2" id="KW-0472">Membrane</keyword>
<protein>
    <recommendedName>
        <fullName evidence="5">Biopolymer transporter ExbD</fullName>
    </recommendedName>
</protein>
<feature type="region of interest" description="Disordered" evidence="1">
    <location>
        <begin position="34"/>
        <end position="57"/>
    </location>
</feature>